<dbReference type="EMBL" id="JBANFI010000001">
    <property type="protein sequence ID" value="MFK7159518.1"/>
    <property type="molecule type" value="Genomic_DNA"/>
</dbReference>
<organism evidence="2 3">
    <name type="scientific">Marinospirillum alkalitolerans</name>
    <dbReference type="NCBI Taxonomy" id="3123374"/>
    <lineage>
        <taxon>Bacteria</taxon>
        <taxon>Pseudomonadati</taxon>
        <taxon>Pseudomonadota</taxon>
        <taxon>Gammaproteobacteria</taxon>
        <taxon>Oceanospirillales</taxon>
        <taxon>Oceanospirillaceae</taxon>
        <taxon>Marinospirillum</taxon>
    </lineage>
</organism>
<dbReference type="InterPro" id="IPR013362">
    <property type="entry name" value="Pilus_4_PilV"/>
</dbReference>
<keyword evidence="3" id="KW-1185">Reference proteome</keyword>
<dbReference type="NCBIfam" id="TIGR02523">
    <property type="entry name" value="type_IV_pilV"/>
    <property type="match status" value="1"/>
</dbReference>
<keyword evidence="1" id="KW-0472">Membrane</keyword>
<keyword evidence="1" id="KW-0812">Transmembrane</keyword>
<proteinExistence type="predicted"/>
<dbReference type="Pfam" id="PF07963">
    <property type="entry name" value="N_methyl"/>
    <property type="match status" value="1"/>
</dbReference>
<sequence length="158" mass="17937">MKHAQQAIQQGFSLIEVLVALLVVTLGLMGLILTQGHLQQQAFSAHQRSLAGFAAQDLQERLRVQVCFLPQLTTDTAWQQFIERQTREWRAAHPQLADWPATWAPEPLTGGFPQTDQVLEKAQEQGFWSFELSLHPPRTAAPVMQRLLVEYREVCHVS</sequence>
<gene>
    <name evidence="2" type="primary">pilV</name>
    <name evidence="2" type="ORF">V6U78_00515</name>
</gene>
<evidence type="ECO:0000256" key="1">
    <source>
        <dbReference type="SAM" id="Phobius"/>
    </source>
</evidence>
<feature type="transmembrane region" description="Helical" evidence="1">
    <location>
        <begin position="12"/>
        <end position="33"/>
    </location>
</feature>
<dbReference type="Proteomes" id="UP001621714">
    <property type="component" value="Unassembled WGS sequence"/>
</dbReference>
<accession>A0ABW8PTA4</accession>
<protein>
    <submittedName>
        <fullName evidence="2">Type IV pilus modification protein PilV</fullName>
    </submittedName>
</protein>
<keyword evidence="1" id="KW-1133">Transmembrane helix</keyword>
<name>A0ABW8PTA4_9GAMM</name>
<dbReference type="NCBIfam" id="TIGR02532">
    <property type="entry name" value="IV_pilin_GFxxxE"/>
    <property type="match status" value="1"/>
</dbReference>
<comment type="caution">
    <text evidence="2">The sequence shown here is derived from an EMBL/GenBank/DDBJ whole genome shotgun (WGS) entry which is preliminary data.</text>
</comment>
<reference evidence="2 3" key="1">
    <citation type="submission" date="2024-02" db="EMBL/GenBank/DDBJ databases">
        <title>Marinospirillum sp. MEB 164 isolated from Lonar lake sediment.</title>
        <authorList>
            <person name="Joshi A."/>
            <person name="Thite S."/>
        </authorList>
    </citation>
    <scope>NUCLEOTIDE SEQUENCE [LARGE SCALE GENOMIC DNA]</scope>
    <source>
        <strain evidence="2 3">MEB164</strain>
    </source>
</reference>
<dbReference type="InterPro" id="IPR012902">
    <property type="entry name" value="N_methyl_site"/>
</dbReference>
<evidence type="ECO:0000313" key="3">
    <source>
        <dbReference type="Proteomes" id="UP001621714"/>
    </source>
</evidence>
<evidence type="ECO:0000313" key="2">
    <source>
        <dbReference type="EMBL" id="MFK7159518.1"/>
    </source>
</evidence>
<dbReference type="RefSeq" id="WP_405335981.1">
    <property type="nucleotide sequence ID" value="NZ_JBANFI010000001.1"/>
</dbReference>